<keyword evidence="1" id="KW-0472">Membrane</keyword>
<name>A0A3P7KTT0_ONCOC</name>
<accession>A0A3P7KTT0</accession>
<keyword evidence="1" id="KW-0812">Transmembrane</keyword>
<dbReference type="InterPro" id="IPR023298">
    <property type="entry name" value="ATPase_P-typ_TM_dom_sf"/>
</dbReference>
<dbReference type="AlphaFoldDB" id="A0A3P7KTT0"/>
<sequence>AAMLSLATYIIHLIHGNNEPVNLYCALILILIVILMCFVAFYQEKQTLQ</sequence>
<feature type="transmembrane region" description="Helical" evidence="1">
    <location>
        <begin position="21"/>
        <end position="42"/>
    </location>
</feature>
<reference evidence="2 3" key="1">
    <citation type="submission" date="2018-08" db="EMBL/GenBank/DDBJ databases">
        <authorList>
            <person name="Laetsch R D."/>
            <person name="Stevens L."/>
            <person name="Kumar S."/>
            <person name="Blaxter L. M."/>
        </authorList>
    </citation>
    <scope>NUCLEOTIDE SEQUENCE [LARGE SCALE GENOMIC DNA]</scope>
</reference>
<organism evidence="2 3">
    <name type="scientific">Onchocerca ochengi</name>
    <name type="common">Filarial nematode worm</name>
    <dbReference type="NCBI Taxonomy" id="42157"/>
    <lineage>
        <taxon>Eukaryota</taxon>
        <taxon>Metazoa</taxon>
        <taxon>Ecdysozoa</taxon>
        <taxon>Nematoda</taxon>
        <taxon>Chromadorea</taxon>
        <taxon>Rhabditida</taxon>
        <taxon>Spirurina</taxon>
        <taxon>Spiruromorpha</taxon>
        <taxon>Filarioidea</taxon>
        <taxon>Onchocercidae</taxon>
        <taxon>Onchocerca</taxon>
    </lineage>
</organism>
<dbReference type="EMBL" id="UYRW01015975">
    <property type="protein sequence ID" value="VDN02667.1"/>
    <property type="molecule type" value="Genomic_DNA"/>
</dbReference>
<keyword evidence="3" id="KW-1185">Reference proteome</keyword>
<evidence type="ECO:0000313" key="2">
    <source>
        <dbReference type="EMBL" id="VDN02667.1"/>
    </source>
</evidence>
<proteinExistence type="predicted"/>
<feature type="non-terminal residue" evidence="2">
    <location>
        <position position="49"/>
    </location>
</feature>
<evidence type="ECO:0000313" key="3">
    <source>
        <dbReference type="Proteomes" id="UP000271087"/>
    </source>
</evidence>
<keyword evidence="1" id="KW-1133">Transmembrane helix</keyword>
<protein>
    <submittedName>
        <fullName evidence="2">Uncharacterized protein</fullName>
    </submittedName>
</protein>
<gene>
    <name evidence="2" type="ORF">NOO_LOCUS13519</name>
</gene>
<dbReference type="Proteomes" id="UP000271087">
    <property type="component" value="Unassembled WGS sequence"/>
</dbReference>
<evidence type="ECO:0000256" key="1">
    <source>
        <dbReference type="SAM" id="Phobius"/>
    </source>
</evidence>
<feature type="non-terminal residue" evidence="2">
    <location>
        <position position="1"/>
    </location>
</feature>
<dbReference type="SUPFAM" id="SSF81665">
    <property type="entry name" value="Calcium ATPase, transmembrane domain M"/>
    <property type="match status" value="1"/>
</dbReference>